<evidence type="ECO:0000313" key="6">
    <source>
        <dbReference type="EMBL" id="CDM81779.1"/>
    </source>
</evidence>
<name>A0A077RX06_WHEAT</name>
<feature type="domain" description="PAZ" evidence="4">
    <location>
        <begin position="457"/>
        <end position="573"/>
    </location>
</feature>
<dbReference type="Pfam" id="PF16488">
    <property type="entry name" value="ArgoL2"/>
    <property type="match status" value="1"/>
</dbReference>
<dbReference type="PANTHER" id="PTHR22891">
    <property type="entry name" value="EUKARYOTIC TRANSLATION INITIATION FACTOR 2C"/>
    <property type="match status" value="1"/>
</dbReference>
<proteinExistence type="inferred from homology"/>
<dbReference type="InterPro" id="IPR012337">
    <property type="entry name" value="RNaseH-like_sf"/>
</dbReference>
<dbReference type="InterPro" id="IPR003100">
    <property type="entry name" value="PAZ_dom"/>
</dbReference>
<feature type="domain" description="Piwi" evidence="5">
    <location>
        <begin position="742"/>
        <end position="1045"/>
    </location>
</feature>
<dbReference type="InterPro" id="IPR036397">
    <property type="entry name" value="RNaseH_sf"/>
</dbReference>
<dbReference type="InterPro" id="IPR032473">
    <property type="entry name" value="Argonaute_Mid_dom"/>
</dbReference>
<protein>
    <submittedName>
        <fullName evidence="6">Uncharacterized protein</fullName>
    </submittedName>
</protein>
<keyword evidence="2" id="KW-0943">RNA-mediated gene silencing</keyword>
<dbReference type="Pfam" id="PF02171">
    <property type="entry name" value="Piwi"/>
    <property type="match status" value="1"/>
</dbReference>
<accession>A0A077RX06</accession>
<evidence type="ECO:0000256" key="2">
    <source>
        <dbReference type="ARBA" id="ARBA00023158"/>
    </source>
</evidence>
<dbReference type="Pfam" id="PF02170">
    <property type="entry name" value="PAZ"/>
    <property type="match status" value="1"/>
</dbReference>
<dbReference type="SMART" id="SM00950">
    <property type="entry name" value="Piwi"/>
    <property type="match status" value="1"/>
</dbReference>
<comment type="similarity">
    <text evidence="1">Belongs to the argonaute family. Ago subfamily.</text>
</comment>
<evidence type="ECO:0000259" key="5">
    <source>
        <dbReference type="PROSITE" id="PS50822"/>
    </source>
</evidence>
<feature type="compositionally biased region" description="Gly residues" evidence="3">
    <location>
        <begin position="1"/>
        <end position="11"/>
    </location>
</feature>
<dbReference type="Pfam" id="PF16486">
    <property type="entry name" value="ArgoN"/>
    <property type="match status" value="1"/>
</dbReference>
<gene>
    <name evidence="6" type="ORF">TRAES_3BF099900120CFD_c1</name>
</gene>
<dbReference type="AlphaFoldDB" id="A0A077RX06"/>
<evidence type="ECO:0000259" key="4">
    <source>
        <dbReference type="PROSITE" id="PS50821"/>
    </source>
</evidence>
<evidence type="ECO:0000256" key="3">
    <source>
        <dbReference type="SAM" id="MobiDB-lite"/>
    </source>
</evidence>
<dbReference type="HOGENOM" id="CLU_004544_0_1_1"/>
<dbReference type="PROSITE" id="PS50822">
    <property type="entry name" value="PIWI"/>
    <property type="match status" value="1"/>
</dbReference>
<dbReference type="InterPro" id="IPR036085">
    <property type="entry name" value="PAZ_dom_sf"/>
</dbReference>
<dbReference type="CDD" id="cd02846">
    <property type="entry name" value="PAZ_argonaute_like"/>
    <property type="match status" value="1"/>
</dbReference>
<feature type="compositionally biased region" description="Gly residues" evidence="3">
    <location>
        <begin position="125"/>
        <end position="211"/>
    </location>
</feature>
<dbReference type="ExpressionAtlas" id="A0A077RX06">
    <property type="expression patterns" value="baseline"/>
</dbReference>
<feature type="compositionally biased region" description="Gly residues" evidence="3">
    <location>
        <begin position="37"/>
        <end position="116"/>
    </location>
</feature>
<dbReference type="Gene3D" id="3.40.50.2300">
    <property type="match status" value="1"/>
</dbReference>
<sequence>MASRGGRGGGRANPDAAQAGYGGRGGAGRGRGDGGGRGRGYYQGDGGGDGGGRGRGYYQGDGGGDGGGRGRGYYQGDGGGDGGGRGRGYYQGDGGGGRGYYQGGGDGGGRGRGYYQGEGDDRGYYQGGGDGGGGGRGRGYQGGGDGGGRGRGRGYQGGGDGGGRGRGYEGPGDGGRGRGGNDYGGGRGGNNYGGGRGGNNYGGRGGRGGGQNQPDPLALQVAGPPLSERYHTEAAQLREKFQAMDISRAEPMFPGRPGFGRNGQVCLVRANHFFVGLVDKGLHQYDVTMSPEPTMTGVFRAVMCTLVKDHQSTTLGGRLPAYDGRKSLYTAGELPFKTKEFEVTLARERKFKVTIKHATLVSLQQLQMLMSGIPTDIPAQALQVLDIVLRDIVLNERDDMGFVPVGRSFFSRTIKDPIQLGQGIEGWNGFYQSIRPTQSGLSLNIDMSSTAFVGGGSLIDFIAEILNRKVSAVVVYGRSWLCISLQIKKALRGLRVEVTHRGQMRRKYRIAGLTKDSARELRFQLSTGETKTVRDYFRETYKLQLRYDFLRCLQVGTEQKPNYLPIEVCNIVPGQRYQKKLDDGQVSKMMSIACQHPAGRETSIRKSVLENKYNSAKRANEFGIEVDSNPTSVQARVLPAPMLRYHGTASCHPENGAWNMRGKKVVNGAKVGIWACVNFCNELTEDQVRIFCGKLSVMSSTTGVDLQNFNGAKLKIFHARSDQVEAKLREVRQQAGNMKIDLVLAILPNKNGSLYGDIKRICETDIGLMSQCCLLKNVEKSSPQFLANVALKINAKCGGRNSVFSDIQVSLPVVWKKPTIIFGADVTHPSALDDTAPSIASVVASQDWPEVTKYHGDVHAQGHRVELIEGLEGIVKKLLLSFEKQSKQKPQQLIFYRDGVSEGQFRKVLEDEIPLIEKAWKALYSQKPAITFIVVQKRHHTRLFPSDGKYQDNSGNVMPGTVVDRQICHPTEFDFFLCSHAGIKGTSRPAHYHVLRDDNNFSADDLQSLTNNLCYTYASCTRSVSTAPPAYYAHKLAFRARFYLGQVPDMASEISAGSAPPPLMLPEIKDELKSHMFYC</sequence>
<dbReference type="InterPro" id="IPR045246">
    <property type="entry name" value="Piwi_ago-like"/>
</dbReference>
<dbReference type="Gene3D" id="3.30.420.10">
    <property type="entry name" value="Ribonuclease H-like superfamily/Ribonuclease H"/>
    <property type="match status" value="1"/>
</dbReference>
<feature type="compositionally biased region" description="Gly residues" evidence="3">
    <location>
        <begin position="20"/>
        <end position="29"/>
    </location>
</feature>
<dbReference type="InterPro" id="IPR003165">
    <property type="entry name" value="Piwi"/>
</dbReference>
<dbReference type="InterPro" id="IPR014811">
    <property type="entry name" value="ArgoL1"/>
</dbReference>
<dbReference type="GO" id="GO:0003723">
    <property type="term" value="F:RNA binding"/>
    <property type="evidence" value="ECO:0007669"/>
    <property type="project" value="InterPro"/>
</dbReference>
<dbReference type="CDD" id="cd04657">
    <property type="entry name" value="Piwi_ago-like"/>
    <property type="match status" value="1"/>
</dbReference>
<dbReference type="FunFam" id="3.40.50.2300:FF:000110">
    <property type="entry name" value="Argonaute 10"/>
    <property type="match status" value="1"/>
</dbReference>
<dbReference type="EMBL" id="HG670306">
    <property type="protein sequence ID" value="CDM81779.1"/>
    <property type="molecule type" value="Genomic_DNA"/>
</dbReference>
<dbReference type="SUPFAM" id="SSF53098">
    <property type="entry name" value="Ribonuclease H-like"/>
    <property type="match status" value="1"/>
</dbReference>
<evidence type="ECO:0000256" key="1">
    <source>
        <dbReference type="ARBA" id="ARBA00008201"/>
    </source>
</evidence>
<dbReference type="SMART" id="SM01163">
    <property type="entry name" value="DUF1785"/>
    <property type="match status" value="1"/>
</dbReference>
<organism evidence="6">
    <name type="scientific">Triticum aestivum</name>
    <name type="common">Wheat</name>
    <dbReference type="NCBI Taxonomy" id="4565"/>
    <lineage>
        <taxon>Eukaryota</taxon>
        <taxon>Viridiplantae</taxon>
        <taxon>Streptophyta</taxon>
        <taxon>Embryophyta</taxon>
        <taxon>Tracheophyta</taxon>
        <taxon>Spermatophyta</taxon>
        <taxon>Magnoliopsida</taxon>
        <taxon>Liliopsida</taxon>
        <taxon>Poales</taxon>
        <taxon>Poaceae</taxon>
        <taxon>BOP clade</taxon>
        <taxon>Pooideae</taxon>
        <taxon>Triticodae</taxon>
        <taxon>Triticeae</taxon>
        <taxon>Triticinae</taxon>
        <taxon>Triticum</taxon>
    </lineage>
</organism>
<dbReference type="PROSITE" id="PS50821">
    <property type="entry name" value="PAZ"/>
    <property type="match status" value="1"/>
</dbReference>
<dbReference type="InterPro" id="IPR032474">
    <property type="entry name" value="Argonaute_N"/>
</dbReference>
<dbReference type="InterPro" id="IPR032472">
    <property type="entry name" value="ArgoL2"/>
</dbReference>
<dbReference type="SMART" id="SM00949">
    <property type="entry name" value="PAZ"/>
    <property type="match status" value="1"/>
</dbReference>
<dbReference type="SUPFAM" id="SSF101690">
    <property type="entry name" value="PAZ domain"/>
    <property type="match status" value="1"/>
</dbReference>
<feature type="region of interest" description="Disordered" evidence="3">
    <location>
        <begin position="1"/>
        <end position="216"/>
    </location>
</feature>
<dbReference type="Pfam" id="PF08699">
    <property type="entry name" value="ArgoL1"/>
    <property type="match status" value="1"/>
</dbReference>
<dbReference type="Pfam" id="PF16487">
    <property type="entry name" value="ArgoMid"/>
    <property type="match status" value="1"/>
</dbReference>
<dbReference type="GO" id="GO:0031047">
    <property type="term" value="P:regulatory ncRNA-mediated gene silencing"/>
    <property type="evidence" value="ECO:0007669"/>
    <property type="project" value="UniProtKB-KW"/>
</dbReference>
<dbReference type="Gene3D" id="2.170.260.10">
    <property type="entry name" value="paz domain"/>
    <property type="match status" value="1"/>
</dbReference>
<reference evidence="6" key="1">
    <citation type="journal article" date="2014" name="Science">
        <title>Structural and functional partitioning of bread wheat chromosome 3B.</title>
        <authorList>
            <person name="Choulet F."/>
            <person name="Alberti A."/>
            <person name="Theil S."/>
            <person name="Glover N."/>
            <person name="Barbe V."/>
            <person name="Daron J."/>
            <person name="Pingault L."/>
            <person name="Sourdille P."/>
            <person name="Couloux A."/>
            <person name="Paux E."/>
            <person name="Leroy P."/>
            <person name="Mangenot S."/>
            <person name="Guilhot N."/>
            <person name="Le Gouis J."/>
            <person name="Balfourier F."/>
            <person name="Alaux M."/>
            <person name="Jamilloux V."/>
            <person name="Poulain J."/>
            <person name="Durand C."/>
            <person name="Bellec A."/>
            <person name="Gaspin C."/>
            <person name="Safar J."/>
            <person name="Dolezel J."/>
            <person name="Rogers J."/>
            <person name="Vandepoele K."/>
            <person name="Aury J.M."/>
            <person name="Mayer K."/>
            <person name="Berges H."/>
            <person name="Quesneville H."/>
            <person name="Wincker P."/>
            <person name="Feuillet C."/>
        </authorList>
    </citation>
    <scope>NUCLEOTIDE SEQUENCE</scope>
</reference>